<dbReference type="Gene3D" id="3.40.190.290">
    <property type="match status" value="1"/>
</dbReference>
<accession>D4F863</accession>
<dbReference type="GO" id="GO:0043565">
    <property type="term" value="F:sequence-specific DNA binding"/>
    <property type="evidence" value="ECO:0007669"/>
    <property type="project" value="TreeGrafter"/>
</dbReference>
<dbReference type="SUPFAM" id="SSF46785">
    <property type="entry name" value="Winged helix' DNA-binding domain"/>
    <property type="match status" value="1"/>
</dbReference>
<keyword evidence="2" id="KW-0805">Transcription regulation</keyword>
<proteinExistence type="inferred from homology"/>
<dbReference type="InterPro" id="IPR036390">
    <property type="entry name" value="WH_DNA-bd_sf"/>
</dbReference>
<evidence type="ECO:0000256" key="4">
    <source>
        <dbReference type="ARBA" id="ARBA00023163"/>
    </source>
</evidence>
<gene>
    <name evidence="6" type="ORF">EDWATA_02950</name>
</gene>
<dbReference type="GO" id="GO:0003700">
    <property type="term" value="F:DNA-binding transcription factor activity"/>
    <property type="evidence" value="ECO:0007669"/>
    <property type="project" value="InterPro"/>
</dbReference>
<dbReference type="EMBL" id="ADGK01000251">
    <property type="protein sequence ID" value="EFE22055.1"/>
    <property type="molecule type" value="Genomic_DNA"/>
</dbReference>
<dbReference type="Pfam" id="PF03466">
    <property type="entry name" value="LysR_substrate"/>
    <property type="match status" value="1"/>
</dbReference>
<evidence type="ECO:0000256" key="3">
    <source>
        <dbReference type="ARBA" id="ARBA00023125"/>
    </source>
</evidence>
<dbReference type="InterPro" id="IPR005119">
    <property type="entry name" value="LysR_subst-bd"/>
</dbReference>
<evidence type="ECO:0000256" key="2">
    <source>
        <dbReference type="ARBA" id="ARBA00023015"/>
    </source>
</evidence>
<dbReference type="InterPro" id="IPR058163">
    <property type="entry name" value="LysR-type_TF_proteobact-type"/>
</dbReference>
<dbReference type="Pfam" id="PF00126">
    <property type="entry name" value="HTH_1"/>
    <property type="match status" value="1"/>
</dbReference>
<dbReference type="SUPFAM" id="SSF53850">
    <property type="entry name" value="Periplasmic binding protein-like II"/>
    <property type="match status" value="1"/>
</dbReference>
<dbReference type="PANTHER" id="PTHR30537:SF5">
    <property type="entry name" value="HTH-TYPE TRANSCRIPTIONAL ACTIVATOR TTDR-RELATED"/>
    <property type="match status" value="1"/>
</dbReference>
<evidence type="ECO:0000259" key="5">
    <source>
        <dbReference type="PROSITE" id="PS50931"/>
    </source>
</evidence>
<dbReference type="HOGENOM" id="CLU_039613_16_2_6"/>
<dbReference type="PROSITE" id="PS50931">
    <property type="entry name" value="HTH_LYSR"/>
    <property type="match status" value="1"/>
</dbReference>
<keyword evidence="3" id="KW-0238">DNA-binding</keyword>
<dbReference type="Gene3D" id="1.10.10.10">
    <property type="entry name" value="Winged helix-like DNA-binding domain superfamily/Winged helix DNA-binding domain"/>
    <property type="match status" value="1"/>
</dbReference>
<sequence>MLKIYIDIDIYLMVELRMKDYKFDELRIVLAIAGQGSITRAAQLLLMPQPNVSRALASIERRLGLPLFNRHKHGLTPSEFGQHFLLQAEQLLEQQRALQALADQHKRSLAGGVTLGAPIGIHAFLARHLLAPLQAQMPELVLDLRTRIPSATERQYGAIFDSDCDLLISPFQPQNENLIARPLIDFRMGIFASVDYLAHHPLTLRQAADLAPHRCITLSMLGGQRNLWRFRAAHGEIQQCEVNGVCICDNLLPAIELARQGIGLLYAPYYAVAADLQAGTLQACLTDAASLPMRSYLIYRQRHTLPHRVQVLAETLLNTLPRHVP</sequence>
<dbReference type="PRINTS" id="PR00039">
    <property type="entry name" value="HTHLYSR"/>
</dbReference>
<evidence type="ECO:0000313" key="6">
    <source>
        <dbReference type="EMBL" id="EFE22055.1"/>
    </source>
</evidence>
<dbReference type="InterPro" id="IPR036388">
    <property type="entry name" value="WH-like_DNA-bd_sf"/>
</dbReference>
<dbReference type="InterPro" id="IPR000847">
    <property type="entry name" value="LysR_HTH_N"/>
</dbReference>
<organism evidence="6 7">
    <name type="scientific">Edwardsiella tarda ATCC 23685</name>
    <dbReference type="NCBI Taxonomy" id="500638"/>
    <lineage>
        <taxon>Bacteria</taxon>
        <taxon>Pseudomonadati</taxon>
        <taxon>Pseudomonadota</taxon>
        <taxon>Gammaproteobacteria</taxon>
        <taxon>Enterobacterales</taxon>
        <taxon>Hafniaceae</taxon>
        <taxon>Edwardsiella</taxon>
    </lineage>
</organism>
<feature type="domain" description="HTH lysR-type" evidence="5">
    <location>
        <begin position="21"/>
        <end position="78"/>
    </location>
</feature>
<name>D4F863_EDWTA</name>
<dbReference type="GO" id="GO:0006351">
    <property type="term" value="P:DNA-templated transcription"/>
    <property type="evidence" value="ECO:0007669"/>
    <property type="project" value="TreeGrafter"/>
</dbReference>
<comment type="caution">
    <text evidence="6">The sequence shown here is derived from an EMBL/GenBank/DDBJ whole genome shotgun (WGS) entry which is preliminary data.</text>
</comment>
<evidence type="ECO:0000256" key="1">
    <source>
        <dbReference type="ARBA" id="ARBA00009437"/>
    </source>
</evidence>
<dbReference type="PANTHER" id="PTHR30537">
    <property type="entry name" value="HTH-TYPE TRANSCRIPTIONAL REGULATOR"/>
    <property type="match status" value="1"/>
</dbReference>
<dbReference type="Proteomes" id="UP000003692">
    <property type="component" value="Unassembled WGS sequence"/>
</dbReference>
<evidence type="ECO:0000313" key="7">
    <source>
        <dbReference type="Proteomes" id="UP000003692"/>
    </source>
</evidence>
<protein>
    <submittedName>
        <fullName evidence="6">LysR substrate binding domain protein</fullName>
    </submittedName>
</protein>
<dbReference type="AlphaFoldDB" id="D4F863"/>
<reference evidence="6 7" key="1">
    <citation type="submission" date="2010-02" db="EMBL/GenBank/DDBJ databases">
        <authorList>
            <person name="Weinstock G."/>
            <person name="Sodergren E."/>
            <person name="Clifton S."/>
            <person name="Fulton L."/>
            <person name="Fulton B."/>
            <person name="Courtney L."/>
            <person name="Fronick C."/>
            <person name="Harrison M."/>
            <person name="Strong C."/>
            <person name="Farmer C."/>
            <person name="Delahaunty K."/>
            <person name="Markovic C."/>
            <person name="Hall O."/>
            <person name="Minx P."/>
            <person name="Tomlinson C."/>
            <person name="Mitreva M."/>
            <person name="Nelson J."/>
            <person name="Hou S."/>
            <person name="Wollam A."/>
            <person name="Pepin K.H."/>
            <person name="Johnson M."/>
            <person name="Bhonagiri V."/>
            <person name="Zhang X."/>
            <person name="Suruliraj S."/>
            <person name="Warren W."/>
            <person name="Chinwalla A."/>
            <person name="Mardis E.R."/>
            <person name="Wilson R.K."/>
        </authorList>
    </citation>
    <scope>NUCLEOTIDE SEQUENCE [LARGE SCALE GENOMIC DNA]</scope>
    <source>
        <strain evidence="6 7">ATCC 23685</strain>
    </source>
</reference>
<keyword evidence="4" id="KW-0804">Transcription</keyword>
<comment type="similarity">
    <text evidence="1">Belongs to the LysR transcriptional regulatory family.</text>
</comment>